<gene>
    <name evidence="2" type="ORF">ECRASSUSDP1_LOCUS9971</name>
</gene>
<evidence type="ECO:0000313" key="2">
    <source>
        <dbReference type="EMBL" id="CAI2368675.1"/>
    </source>
</evidence>
<keyword evidence="3" id="KW-1185">Reference proteome</keyword>
<comment type="caution">
    <text evidence="2">The sequence shown here is derived from an EMBL/GenBank/DDBJ whole genome shotgun (WGS) entry which is preliminary data.</text>
</comment>
<accession>A0AAD1UKP4</accession>
<dbReference type="AlphaFoldDB" id="A0AAD1UKP4"/>
<dbReference type="Proteomes" id="UP001295684">
    <property type="component" value="Unassembled WGS sequence"/>
</dbReference>
<feature type="region of interest" description="Disordered" evidence="1">
    <location>
        <begin position="111"/>
        <end position="152"/>
    </location>
</feature>
<proteinExistence type="predicted"/>
<protein>
    <submittedName>
        <fullName evidence="2">Uncharacterized protein</fullName>
    </submittedName>
</protein>
<feature type="compositionally biased region" description="Basic and acidic residues" evidence="1">
    <location>
        <begin position="115"/>
        <end position="152"/>
    </location>
</feature>
<sequence>MKKILECEENLSDEFLDEHVSVSSVKKLSHLEENMSNSAFHSEASFRRSHKSCTPRVDCNNPDAFSMHKESGMVWNPFHSEKMISEFSPRNHNLQSDIKELLHQIMNLRERSHHHLDIPPKDGERKRDGNTRRKAYVKEITMKDIEKPQISD</sequence>
<organism evidence="2 3">
    <name type="scientific">Euplotes crassus</name>
    <dbReference type="NCBI Taxonomy" id="5936"/>
    <lineage>
        <taxon>Eukaryota</taxon>
        <taxon>Sar</taxon>
        <taxon>Alveolata</taxon>
        <taxon>Ciliophora</taxon>
        <taxon>Intramacronucleata</taxon>
        <taxon>Spirotrichea</taxon>
        <taxon>Hypotrichia</taxon>
        <taxon>Euplotida</taxon>
        <taxon>Euplotidae</taxon>
        <taxon>Moneuplotes</taxon>
    </lineage>
</organism>
<name>A0AAD1UKP4_EUPCR</name>
<evidence type="ECO:0000256" key="1">
    <source>
        <dbReference type="SAM" id="MobiDB-lite"/>
    </source>
</evidence>
<reference evidence="2" key="1">
    <citation type="submission" date="2023-07" db="EMBL/GenBank/DDBJ databases">
        <authorList>
            <consortium name="AG Swart"/>
            <person name="Singh M."/>
            <person name="Singh A."/>
            <person name="Seah K."/>
            <person name="Emmerich C."/>
        </authorList>
    </citation>
    <scope>NUCLEOTIDE SEQUENCE</scope>
    <source>
        <strain evidence="2">DP1</strain>
    </source>
</reference>
<evidence type="ECO:0000313" key="3">
    <source>
        <dbReference type="Proteomes" id="UP001295684"/>
    </source>
</evidence>
<dbReference type="EMBL" id="CAMPGE010009813">
    <property type="protein sequence ID" value="CAI2368675.1"/>
    <property type="molecule type" value="Genomic_DNA"/>
</dbReference>